<evidence type="ECO:0000313" key="1">
    <source>
        <dbReference type="EMBL" id="KAK3059781.1"/>
    </source>
</evidence>
<dbReference type="EMBL" id="JAWDJW010009115">
    <property type="protein sequence ID" value="KAK3059781.1"/>
    <property type="molecule type" value="Genomic_DNA"/>
</dbReference>
<comment type="caution">
    <text evidence="1">The sequence shown here is derived from an EMBL/GenBank/DDBJ whole genome shotgun (WGS) entry which is preliminary data.</text>
</comment>
<organism evidence="1 2">
    <name type="scientific">Coniosporium uncinatum</name>
    <dbReference type="NCBI Taxonomy" id="93489"/>
    <lineage>
        <taxon>Eukaryota</taxon>
        <taxon>Fungi</taxon>
        <taxon>Dikarya</taxon>
        <taxon>Ascomycota</taxon>
        <taxon>Pezizomycotina</taxon>
        <taxon>Dothideomycetes</taxon>
        <taxon>Dothideomycetes incertae sedis</taxon>
        <taxon>Coniosporium</taxon>
    </lineage>
</organism>
<dbReference type="Proteomes" id="UP001186974">
    <property type="component" value="Unassembled WGS sequence"/>
</dbReference>
<name>A0ACC3CZX0_9PEZI</name>
<evidence type="ECO:0000313" key="2">
    <source>
        <dbReference type="Proteomes" id="UP001186974"/>
    </source>
</evidence>
<feature type="non-terminal residue" evidence="1">
    <location>
        <position position="1"/>
    </location>
</feature>
<sequence length="493" mass="54956">YQSRRGMCVSSRATECVVFRSTSIPESHFSIAYAGGRELQHTLTPASARAPSVGERMYVIALHEWFNKSQDVLGNTPSGPAALPTSVSSYAANSARGNRNERDSGSDLHTKHRSNEGHKISANPATLSKQDLRLPARPSVKEPDMPVGMSVANGRSAARPKSALLKDVADSQFCDIIAEVVKKHTNSYGECELYFSDYTSNNLFYNYKPPGQGGVDEGRPGDVYGYTTTTLSKWPGPYGKFTIQAKLFPPHGIWANDHVHAGDFVSVKNMRIKYQSDKLEGVLHGDKSRPEQVNISKAFLRDPRVDALKERRLAYLDQAKVVVNASTCRAEGSKKLKKSKKKEKKRREREAIEAAQRPVNTHVRCALTETPVTSLSTIMHSESLRYTTPNGKIETMPFVNRKCRAHVRVIDYYPPDLGDFARSLDDLDFNDVPHDEDMSISYEEQTPPNQWEWAFYLLVEDAKPAAGLQDPSRTMLMVSGQEAQFLLKLDAAE</sequence>
<protein>
    <submittedName>
        <fullName evidence="1">Uncharacterized protein</fullName>
    </submittedName>
</protein>
<gene>
    <name evidence="1" type="ORF">LTS18_010074</name>
</gene>
<accession>A0ACC3CZX0</accession>
<proteinExistence type="predicted"/>
<reference evidence="1" key="1">
    <citation type="submission" date="2024-09" db="EMBL/GenBank/DDBJ databases">
        <title>Black Yeasts Isolated from many extreme environments.</title>
        <authorList>
            <person name="Coleine C."/>
            <person name="Stajich J.E."/>
            <person name="Selbmann L."/>
        </authorList>
    </citation>
    <scope>NUCLEOTIDE SEQUENCE</scope>
    <source>
        <strain evidence="1">CCFEE 5737</strain>
    </source>
</reference>
<keyword evidence="2" id="KW-1185">Reference proteome</keyword>